<comment type="caution">
    <text evidence="4">The sequence shown here is derived from an EMBL/GenBank/DDBJ whole genome shotgun (WGS) entry which is preliminary data.</text>
</comment>
<proteinExistence type="predicted"/>
<feature type="compositionally biased region" description="Basic and acidic residues" evidence="2">
    <location>
        <begin position="117"/>
        <end position="234"/>
    </location>
</feature>
<feature type="region of interest" description="Disordered" evidence="2">
    <location>
        <begin position="85"/>
        <end position="250"/>
    </location>
</feature>
<dbReference type="InterPro" id="IPR025295">
    <property type="entry name" value="eCIS_core_dom"/>
</dbReference>
<feature type="domain" description="eCIS core" evidence="3">
    <location>
        <begin position="257"/>
        <end position="333"/>
    </location>
</feature>
<evidence type="ECO:0000313" key="5">
    <source>
        <dbReference type="Proteomes" id="UP000267223"/>
    </source>
</evidence>
<evidence type="ECO:0000256" key="1">
    <source>
        <dbReference type="SAM" id="Coils"/>
    </source>
</evidence>
<dbReference type="Pfam" id="PF13699">
    <property type="entry name" value="eCIS_core"/>
    <property type="match status" value="1"/>
</dbReference>
<feature type="compositionally biased region" description="Basic and acidic residues" evidence="2">
    <location>
        <begin position="17"/>
        <end position="35"/>
    </location>
</feature>
<protein>
    <submittedName>
        <fullName evidence="4">DUF4157 domain-containing protein</fullName>
    </submittedName>
</protein>
<feature type="region of interest" description="Disordered" evidence="2">
    <location>
        <begin position="1"/>
        <end position="41"/>
    </location>
</feature>
<dbReference type="EMBL" id="RJJR01000016">
    <property type="protein sequence ID" value="RNI33808.1"/>
    <property type="molecule type" value="Genomic_DNA"/>
</dbReference>
<feature type="coiled-coil region" evidence="1">
    <location>
        <begin position="624"/>
        <end position="651"/>
    </location>
</feature>
<keyword evidence="5" id="KW-1185">Reference proteome</keyword>
<gene>
    <name evidence="4" type="ORF">EFY79_17615</name>
</gene>
<sequence>MSYLSRLYNHRNAQSTEGKDKPFFSKKQLGSEKQKKNNFFQAKLSVNEPGDKYEHEADNVAKAVVNNKTAKPVIQQKEISSIQRLATSLEDEKLGTNDQRMERDKEDKVKAVQRAVTPEKEKDKTVQKMDAPKKEEEKPVQKMDGPKKEEEKPTVQKMDADHEKEKVQKKDDHMKEEEKPVVQKMELPEKKKEVETSVQRKEADNEKEKVQKKDDHMKEEEKTKGSAVQTKHDASTNTASPKIAANLKNSAGKGNKLPAKTMHEMNNSFGADFSNVRVHNDSEAINLNNELHAQAFTHGHDIFFNEGKFDPSSAQGKFLLAHELTHVVQQGGGLPADEVQRKKIDHRSLTWSDFMGKVPKKAQYDAETSSGMTDFDSSGYPFKPLTATASGTIAHSGSKNIDCEKGKAKDKHADMHPDKFKAFTVNIEASPASILVKSFMWQENSWAKAWTTDLKAREAKAGKAIAGCNASITKSLHDINAACQANAAQCRAAFKKNKNIVITLDGAKATKAGECADLVDPCVKNGKSSISYSYQNDNGVTAKATDLADCDANFKQQMITGVLDDDSKTLLQHEQRHFDLTNQLAEQLTQELKTKAAGFAVKNVEACTEAGATAEAKKVLAKQQAELSTIIKKYQEKLSDLQAAYDKETKHGTIAKAQKWWGENIDKGLPEKSGKGKF</sequence>
<dbReference type="RefSeq" id="WP_123122065.1">
    <property type="nucleotide sequence ID" value="NZ_RJJR01000016.1"/>
</dbReference>
<feature type="compositionally biased region" description="Basic and acidic residues" evidence="2">
    <location>
        <begin position="90"/>
        <end position="110"/>
    </location>
</feature>
<evidence type="ECO:0000256" key="2">
    <source>
        <dbReference type="SAM" id="MobiDB-lite"/>
    </source>
</evidence>
<accession>A0A3M9NA12</accession>
<name>A0A3M9NA12_9BACT</name>
<dbReference type="Proteomes" id="UP000267223">
    <property type="component" value="Unassembled WGS sequence"/>
</dbReference>
<keyword evidence="1" id="KW-0175">Coiled coil</keyword>
<dbReference type="AlphaFoldDB" id="A0A3M9NA12"/>
<organism evidence="4 5">
    <name type="scientific">Hanamia caeni</name>
    <dbReference type="NCBI Taxonomy" id="2294116"/>
    <lineage>
        <taxon>Bacteria</taxon>
        <taxon>Pseudomonadati</taxon>
        <taxon>Bacteroidota</taxon>
        <taxon>Chitinophagia</taxon>
        <taxon>Chitinophagales</taxon>
        <taxon>Chitinophagaceae</taxon>
        <taxon>Hanamia</taxon>
    </lineage>
</organism>
<dbReference type="OrthoDB" id="4317910at2"/>
<reference evidence="4 5" key="1">
    <citation type="submission" date="2018-11" db="EMBL/GenBank/DDBJ databases">
        <title>Draft genome sequence of Ferruginibacter sp. BO-59.</title>
        <authorList>
            <person name="Im W.T."/>
        </authorList>
    </citation>
    <scope>NUCLEOTIDE SEQUENCE [LARGE SCALE GENOMIC DNA]</scope>
    <source>
        <strain evidence="4 5">BO-59</strain>
    </source>
</reference>
<evidence type="ECO:0000259" key="3">
    <source>
        <dbReference type="Pfam" id="PF13699"/>
    </source>
</evidence>
<evidence type="ECO:0000313" key="4">
    <source>
        <dbReference type="EMBL" id="RNI33808.1"/>
    </source>
</evidence>